<keyword evidence="1" id="KW-0472">Membrane</keyword>
<accession>A0AA95MQ55</accession>
<organism evidence="2 3">
    <name type="scientific">Neobacillus novalis</name>
    <dbReference type="NCBI Taxonomy" id="220687"/>
    <lineage>
        <taxon>Bacteria</taxon>
        <taxon>Bacillati</taxon>
        <taxon>Bacillota</taxon>
        <taxon>Bacilli</taxon>
        <taxon>Bacillales</taxon>
        <taxon>Bacillaceae</taxon>
        <taxon>Neobacillus</taxon>
    </lineage>
</organism>
<dbReference type="EMBL" id="CP126114">
    <property type="protein sequence ID" value="WHY84663.1"/>
    <property type="molecule type" value="Genomic_DNA"/>
</dbReference>
<dbReference type="RefSeq" id="WP_066074826.1">
    <property type="nucleotide sequence ID" value="NZ_CP126114.1"/>
</dbReference>
<name>A0AA95MQ55_9BACI</name>
<reference evidence="2" key="1">
    <citation type="submission" date="2023-05" db="EMBL/GenBank/DDBJ databases">
        <title>Comparative genomics of Bacillaceae isolates and their secondary metabolite potential.</title>
        <authorList>
            <person name="Song L."/>
            <person name="Nielsen L.J."/>
            <person name="Mohite O."/>
            <person name="Xu X."/>
            <person name="Weber T."/>
            <person name="Kovacs A.T."/>
        </authorList>
    </citation>
    <scope>NUCLEOTIDE SEQUENCE</scope>
    <source>
        <strain evidence="2">XLM17</strain>
    </source>
</reference>
<proteinExistence type="predicted"/>
<protein>
    <submittedName>
        <fullName evidence="2">DUF4179 domain-containing protein</fullName>
    </submittedName>
</protein>
<keyword evidence="3" id="KW-1185">Reference proteome</keyword>
<sequence>MKTNRLISDLNETQIDELLKYAPSYSEGNDKNIMNRFIEKTSGIKKKHTKKKPLIVGAMAASLLFSAGLGYANSDKLTTIYHGIFGEGGTSYISQYGTVLNSEVEHDGIQLRLVSVIHNPSDHVMVFFTLTDKTEDRLSKTTKLHANYGWDNLDYDPATKTITYLANIIGEQNQTMTFSIHSITTDNGKKYNGNWSVKFKVPAQVKNLEIVANNNFSLHNGAHVKFDKVSLDPLGLEINFHTLSSTESINRDSWEDWDSWRNNTFVTYKDGSTLNLYAYMANNNRVVFSTGPRANRKVIDLKNVAFITIENQKIPVSNK</sequence>
<evidence type="ECO:0000313" key="2">
    <source>
        <dbReference type="EMBL" id="WHY84663.1"/>
    </source>
</evidence>
<keyword evidence="1" id="KW-1133">Transmembrane helix</keyword>
<dbReference type="AlphaFoldDB" id="A0AA95MQ55"/>
<evidence type="ECO:0000256" key="1">
    <source>
        <dbReference type="SAM" id="Phobius"/>
    </source>
</evidence>
<evidence type="ECO:0000313" key="3">
    <source>
        <dbReference type="Proteomes" id="UP001178288"/>
    </source>
</evidence>
<gene>
    <name evidence="2" type="ORF">QNH39_18675</name>
</gene>
<dbReference type="Proteomes" id="UP001178288">
    <property type="component" value="Chromosome"/>
</dbReference>
<feature type="transmembrane region" description="Helical" evidence="1">
    <location>
        <begin position="54"/>
        <end position="72"/>
    </location>
</feature>
<keyword evidence="1" id="KW-0812">Transmembrane</keyword>
<dbReference type="KEGG" id="nnv:QNH39_18675"/>